<dbReference type="AlphaFoldDB" id="A0A1J4MRR6"/>
<dbReference type="GeneID" id="92366964"/>
<dbReference type="RefSeq" id="XP_067068605.1">
    <property type="nucleotide sequence ID" value="XM_067213008.1"/>
</dbReference>
<protein>
    <recommendedName>
        <fullName evidence="3">Altered inheritance of mitochondria protein 24, mitochondrial</fullName>
    </recommendedName>
</protein>
<proteinExistence type="predicted"/>
<dbReference type="EMBL" id="LRBS01000052">
    <property type="protein sequence ID" value="OII76759.1"/>
    <property type="molecule type" value="Genomic_DNA"/>
</dbReference>
<accession>A0A1J4MRR6</accession>
<dbReference type="VEuPathDB" id="CryptoDB:cand_027800"/>
<gene>
    <name evidence="1" type="ORF">cand_027800</name>
</gene>
<evidence type="ECO:0008006" key="3">
    <source>
        <dbReference type="Google" id="ProtNLM"/>
    </source>
</evidence>
<evidence type="ECO:0000313" key="1">
    <source>
        <dbReference type="EMBL" id="OII76759.1"/>
    </source>
</evidence>
<comment type="caution">
    <text evidence="1">The sequence shown here is derived from an EMBL/GenBank/DDBJ whole genome shotgun (WGS) entry which is preliminary data.</text>
</comment>
<dbReference type="Proteomes" id="UP000186804">
    <property type="component" value="Unassembled WGS sequence"/>
</dbReference>
<dbReference type="OrthoDB" id="336104at2759"/>
<reference evidence="1 2" key="1">
    <citation type="submission" date="2016-10" db="EMBL/GenBank/DDBJ databases">
        <title>Reductive evolution of mitochondrial metabolism and differential evolution of invasion-related proteins in Cryptosporidium.</title>
        <authorList>
            <person name="Liu S."/>
            <person name="Roellig D.M."/>
            <person name="Guo Y."/>
            <person name="Li N."/>
            <person name="Frace M.A."/>
            <person name="Tang K."/>
            <person name="Zhang L."/>
            <person name="Feng Y."/>
            <person name="Xiao L."/>
        </authorList>
    </citation>
    <scope>NUCLEOTIDE SEQUENCE [LARGE SCALE GENOMIC DNA]</scope>
    <source>
        <strain evidence="1">30847</strain>
    </source>
</reference>
<sequence length="221" mass="24722">MSDKSSGNSIIDDSLGNAAILPRAVIDGSKLILRLKKDEKLSYEAPTKILFSNIALKVEHSVWWLTDVVLSEPNNLIVLDSAAPEMRFFPVPMRKFGILYTREGVGHVITGDITRARISSRSIPYKNCNKFEYTPRQSPNTSDDIDVIYLRGDDSFIRYTLQPNEHLELSAGAVIAWTAGVTFTFKSFCCLKFVTAVVGDPTSVSTVWIAFHRPRSFHQHG</sequence>
<name>A0A1J4MRR6_9CRYT</name>
<keyword evidence="2" id="KW-1185">Reference proteome</keyword>
<evidence type="ECO:0000313" key="2">
    <source>
        <dbReference type="Proteomes" id="UP000186804"/>
    </source>
</evidence>
<organism evidence="1 2">
    <name type="scientific">Cryptosporidium andersoni</name>
    <dbReference type="NCBI Taxonomy" id="117008"/>
    <lineage>
        <taxon>Eukaryota</taxon>
        <taxon>Sar</taxon>
        <taxon>Alveolata</taxon>
        <taxon>Apicomplexa</taxon>
        <taxon>Conoidasida</taxon>
        <taxon>Coccidia</taxon>
        <taxon>Eucoccidiorida</taxon>
        <taxon>Eimeriorina</taxon>
        <taxon>Cryptosporidiidae</taxon>
        <taxon>Cryptosporidium</taxon>
    </lineage>
</organism>